<feature type="compositionally biased region" description="Basic and acidic residues" evidence="1">
    <location>
        <begin position="232"/>
        <end position="249"/>
    </location>
</feature>
<evidence type="ECO:0000313" key="3">
    <source>
        <dbReference type="EMBL" id="BCR88365.1"/>
    </source>
</evidence>
<dbReference type="GO" id="GO:0005737">
    <property type="term" value="C:cytoplasm"/>
    <property type="evidence" value="ECO:0007669"/>
    <property type="project" value="TreeGrafter"/>
</dbReference>
<reference evidence="3" key="2">
    <citation type="submission" date="2021-02" db="EMBL/GenBank/DDBJ databases">
        <title>Aspergillus chevalieri M1 genome sequence.</title>
        <authorList>
            <person name="Kadooka C."/>
            <person name="Mori K."/>
            <person name="Futagami T."/>
        </authorList>
    </citation>
    <scope>NUCLEOTIDE SEQUENCE</scope>
    <source>
        <strain evidence="3">M1</strain>
    </source>
</reference>
<organism evidence="3 4">
    <name type="scientific">Aspergillus chevalieri</name>
    <name type="common">Eurotium chevalieri</name>
    <dbReference type="NCBI Taxonomy" id="182096"/>
    <lineage>
        <taxon>Eukaryota</taxon>
        <taxon>Fungi</taxon>
        <taxon>Dikarya</taxon>
        <taxon>Ascomycota</taxon>
        <taxon>Pezizomycotina</taxon>
        <taxon>Eurotiomycetes</taxon>
        <taxon>Eurotiomycetidae</taxon>
        <taxon>Eurotiales</taxon>
        <taxon>Aspergillaceae</taxon>
        <taxon>Aspergillus</taxon>
        <taxon>Aspergillus subgen. Aspergillus</taxon>
    </lineage>
</organism>
<dbReference type="AlphaFoldDB" id="A0A7R7VPD5"/>
<dbReference type="Pfam" id="PF00069">
    <property type="entry name" value="Pkinase"/>
    <property type="match status" value="1"/>
</dbReference>
<dbReference type="InterPro" id="IPR050167">
    <property type="entry name" value="Ser_Thr_protein_kinase"/>
</dbReference>
<evidence type="ECO:0000256" key="1">
    <source>
        <dbReference type="SAM" id="MobiDB-lite"/>
    </source>
</evidence>
<feature type="compositionally biased region" description="Basic and acidic residues" evidence="1">
    <location>
        <begin position="122"/>
        <end position="148"/>
    </location>
</feature>
<feature type="compositionally biased region" description="Basic and acidic residues" evidence="1">
    <location>
        <begin position="174"/>
        <end position="185"/>
    </location>
</feature>
<dbReference type="Gene3D" id="1.10.510.10">
    <property type="entry name" value="Transferase(Phosphotransferase) domain 1"/>
    <property type="match status" value="1"/>
</dbReference>
<dbReference type="GO" id="GO:0004672">
    <property type="term" value="F:protein kinase activity"/>
    <property type="evidence" value="ECO:0007669"/>
    <property type="project" value="InterPro"/>
</dbReference>
<dbReference type="InterPro" id="IPR000719">
    <property type="entry name" value="Prot_kinase_dom"/>
</dbReference>
<dbReference type="GO" id="GO:0007165">
    <property type="term" value="P:signal transduction"/>
    <property type="evidence" value="ECO:0007669"/>
    <property type="project" value="TreeGrafter"/>
</dbReference>
<sequence>MAIRIADSSSSSPSRRPSLGLCPEPDRKASLPPPKLKKKKAKHSMWHRLGLRKLLGREQRDTSSSCSPCQSRPQSYPVSGASSPDTTPNGSTANVKPHETMTRRLTRRVGVGLPRATTFKRQVSEQRDRLEPFEPPEPRRAASADRRRPVSSQTQGTKTPQSAPGPRTSAPEMQWREQGEKHGEGDGASAAIAEAAEETETTAPTEKTTEPEEATERTMVDESSEANPNHPNHTEDVDDRSDPRSERSRRPPGPDPNMETIDSAEESRIIEMELEKRWILNLTMHFRDRSRREKLFVTYAETPTLWRRVTISCDYRSPEPDSLEQDLSEMWNQKDRCARIYESLRESLAEIQFYDTVTNLKLETRDGRLHVHVTEDVNETIAYPAIFHIGHLPGIKLVSEDRLHFVRHESGFVYHVELNGRSFIKKEIPGPDMVDEFLYEINALHELLGAQNVIQLEAIVVDEERQVIKGLLIGYADKGALVDMLYYRDGKNTISWKRRERWAKQIVQGLAEIHEAGFVQGDFTLSNIVLDANDDAKIIDINRRGCPVGWEPPEIVAKLESKQRISMYIGVKTDLFQLGMTLWAIATENDEPERQCRPLLLPDDLQIPDYYRRLVAICMSPYPQQRLSAKELLTLFPPFIPPTSHALPMVYYPPPTGMGVGPRTSHPHPHAHPPLENGFAHLHSRAGSAEENPQPQSPGQQHPQDDGYSSMSRQSHSDTGPRRVSYIQSDGEKTRPGSPEAVEEESKAIEASMQLVPRVDPLDFLRKQAANTDANTNNTNNSNN</sequence>
<feature type="region of interest" description="Disordered" evidence="1">
    <location>
        <begin position="1"/>
        <end position="262"/>
    </location>
</feature>
<feature type="compositionally biased region" description="Low complexity" evidence="1">
    <location>
        <begin position="769"/>
        <end position="784"/>
    </location>
</feature>
<feature type="domain" description="Protein kinase" evidence="2">
    <location>
        <begin position="399"/>
        <end position="640"/>
    </location>
</feature>
<dbReference type="PANTHER" id="PTHR23257">
    <property type="entry name" value="SERINE-THREONINE PROTEIN KINASE"/>
    <property type="match status" value="1"/>
</dbReference>
<evidence type="ECO:0000259" key="2">
    <source>
        <dbReference type="PROSITE" id="PS50011"/>
    </source>
</evidence>
<feature type="compositionally biased region" description="Polar residues" evidence="1">
    <location>
        <begin position="150"/>
        <end position="162"/>
    </location>
</feature>
<feature type="compositionally biased region" description="Low complexity" evidence="1">
    <location>
        <begin position="8"/>
        <end position="18"/>
    </location>
</feature>
<reference evidence="3" key="1">
    <citation type="submission" date="2021-01" db="EMBL/GenBank/DDBJ databases">
        <authorList>
            <consortium name="Aspergillus chevalieri M1 genome sequencing consortium"/>
            <person name="Kazuki M."/>
            <person name="Futagami T."/>
        </authorList>
    </citation>
    <scope>NUCLEOTIDE SEQUENCE</scope>
    <source>
        <strain evidence="3">M1</strain>
    </source>
</reference>
<dbReference type="KEGG" id="ache:ACHE_40929A"/>
<accession>A0A7R7VPD5</accession>
<feature type="compositionally biased region" description="Low complexity" evidence="1">
    <location>
        <begin position="693"/>
        <end position="702"/>
    </location>
</feature>
<dbReference type="Proteomes" id="UP000637239">
    <property type="component" value="Chromosome 4"/>
</dbReference>
<feature type="compositionally biased region" description="Basic residues" evidence="1">
    <location>
        <begin position="35"/>
        <end position="51"/>
    </location>
</feature>
<dbReference type="InterPro" id="IPR011009">
    <property type="entry name" value="Kinase-like_dom_sf"/>
</dbReference>
<feature type="region of interest" description="Disordered" evidence="1">
    <location>
        <begin position="660"/>
        <end position="679"/>
    </location>
</feature>
<dbReference type="SUPFAM" id="SSF56112">
    <property type="entry name" value="Protein kinase-like (PK-like)"/>
    <property type="match status" value="1"/>
</dbReference>
<feature type="compositionally biased region" description="Polar residues" evidence="1">
    <location>
        <begin position="76"/>
        <end position="94"/>
    </location>
</feature>
<dbReference type="GeneID" id="66982724"/>
<proteinExistence type="predicted"/>
<feature type="compositionally biased region" description="Basic and acidic residues" evidence="1">
    <location>
        <begin position="207"/>
        <end position="220"/>
    </location>
</feature>
<evidence type="ECO:0000313" key="4">
    <source>
        <dbReference type="Proteomes" id="UP000637239"/>
    </source>
</evidence>
<protein>
    <recommendedName>
        <fullName evidence="2">Protein kinase domain-containing protein</fullName>
    </recommendedName>
</protein>
<feature type="compositionally biased region" description="Low complexity" evidence="1">
    <location>
        <begin position="63"/>
        <end position="75"/>
    </location>
</feature>
<name>A0A7R7VPD5_ASPCH</name>
<dbReference type="GO" id="GO:0005524">
    <property type="term" value="F:ATP binding"/>
    <property type="evidence" value="ECO:0007669"/>
    <property type="project" value="InterPro"/>
</dbReference>
<dbReference type="EMBL" id="AP024419">
    <property type="protein sequence ID" value="BCR88365.1"/>
    <property type="molecule type" value="Genomic_DNA"/>
</dbReference>
<dbReference type="PROSITE" id="PS50011">
    <property type="entry name" value="PROTEIN_KINASE_DOM"/>
    <property type="match status" value="1"/>
</dbReference>
<gene>
    <name evidence="3" type="ORF">ACHE_40929A</name>
</gene>
<keyword evidence="4" id="KW-1185">Reference proteome</keyword>
<feature type="region of interest" description="Disordered" evidence="1">
    <location>
        <begin position="686"/>
        <end position="784"/>
    </location>
</feature>
<dbReference type="RefSeq" id="XP_043136887.1">
    <property type="nucleotide sequence ID" value="XM_043279182.1"/>
</dbReference>